<dbReference type="Gene3D" id="3.40.50.720">
    <property type="entry name" value="NAD(P)-binding Rossmann-like Domain"/>
    <property type="match status" value="1"/>
</dbReference>
<dbReference type="InterPro" id="IPR036291">
    <property type="entry name" value="NAD(P)-bd_dom_sf"/>
</dbReference>
<protein>
    <submittedName>
        <fullName evidence="1">SDR family NAD(P)-dependent oxidoreductase</fullName>
    </submittedName>
</protein>
<dbReference type="SUPFAM" id="SSF51735">
    <property type="entry name" value="NAD(P)-binding Rossmann-fold domains"/>
    <property type="match status" value="1"/>
</dbReference>
<evidence type="ECO:0000313" key="2">
    <source>
        <dbReference type="Proteomes" id="UP001596409"/>
    </source>
</evidence>
<keyword evidence="2" id="KW-1185">Reference proteome</keyword>
<dbReference type="EMBL" id="JBHSYM010000016">
    <property type="protein sequence ID" value="MFC7011588.1"/>
    <property type="molecule type" value="Genomic_DNA"/>
</dbReference>
<evidence type="ECO:0000313" key="1">
    <source>
        <dbReference type="EMBL" id="MFC7011588.1"/>
    </source>
</evidence>
<name>A0ABW2DV23_9ACTN</name>
<sequence length="42" mass="4041">MNWPAGEAAFVTGAASGIGLGVSRALVAAGAKVTLAPCDPLE</sequence>
<organism evidence="1 2">
    <name type="scientific">Streptomyces viridiviolaceus</name>
    <dbReference type="NCBI Taxonomy" id="68282"/>
    <lineage>
        <taxon>Bacteria</taxon>
        <taxon>Bacillati</taxon>
        <taxon>Actinomycetota</taxon>
        <taxon>Actinomycetes</taxon>
        <taxon>Kitasatosporales</taxon>
        <taxon>Streptomycetaceae</taxon>
        <taxon>Streptomyces</taxon>
    </lineage>
</organism>
<proteinExistence type="predicted"/>
<reference evidence="2" key="1">
    <citation type="journal article" date="2019" name="Int. J. Syst. Evol. Microbiol.">
        <title>The Global Catalogue of Microorganisms (GCM) 10K type strain sequencing project: providing services to taxonomists for standard genome sequencing and annotation.</title>
        <authorList>
            <consortium name="The Broad Institute Genomics Platform"/>
            <consortium name="The Broad Institute Genome Sequencing Center for Infectious Disease"/>
            <person name="Wu L."/>
            <person name="Ma J."/>
        </authorList>
    </citation>
    <scope>NUCLEOTIDE SEQUENCE [LARGE SCALE GENOMIC DNA]</scope>
    <source>
        <strain evidence="2">JCM 4855</strain>
    </source>
</reference>
<dbReference type="InterPro" id="IPR002347">
    <property type="entry name" value="SDR_fam"/>
</dbReference>
<dbReference type="Proteomes" id="UP001596409">
    <property type="component" value="Unassembled WGS sequence"/>
</dbReference>
<gene>
    <name evidence="1" type="ORF">ACFQMH_07635</name>
</gene>
<accession>A0ABW2DV23</accession>
<dbReference type="Pfam" id="PF00106">
    <property type="entry name" value="adh_short"/>
    <property type="match status" value="1"/>
</dbReference>
<dbReference type="RefSeq" id="WP_268254986.1">
    <property type="nucleotide sequence ID" value="NZ_BMWA01000036.1"/>
</dbReference>
<comment type="caution">
    <text evidence="1">The sequence shown here is derived from an EMBL/GenBank/DDBJ whole genome shotgun (WGS) entry which is preliminary data.</text>
</comment>